<dbReference type="RefSeq" id="XP_032318222.1">
    <property type="nucleotide sequence ID" value="XM_032462331.1"/>
</dbReference>
<evidence type="ECO:0000256" key="2">
    <source>
        <dbReference type="RuleBase" id="RU003876"/>
    </source>
</evidence>
<evidence type="ECO:0000313" key="4">
    <source>
        <dbReference type="Proteomes" id="UP000694856"/>
    </source>
</evidence>
<evidence type="ECO:0000256" key="3">
    <source>
        <dbReference type="SAM" id="MobiDB-lite"/>
    </source>
</evidence>
<dbReference type="Gene3D" id="3.30.1120.90">
    <property type="entry name" value="Nucleosome assembly protein"/>
    <property type="match status" value="1"/>
</dbReference>
<organism evidence="4 5">
    <name type="scientific">Camelus ferus</name>
    <name type="common">Wild bactrian camel</name>
    <name type="synonym">Camelus bactrianus ferus</name>
    <dbReference type="NCBI Taxonomy" id="419612"/>
    <lineage>
        <taxon>Eukaryota</taxon>
        <taxon>Metazoa</taxon>
        <taxon>Chordata</taxon>
        <taxon>Craniata</taxon>
        <taxon>Vertebrata</taxon>
        <taxon>Euteleostomi</taxon>
        <taxon>Mammalia</taxon>
        <taxon>Eutheria</taxon>
        <taxon>Laurasiatheria</taxon>
        <taxon>Artiodactyla</taxon>
        <taxon>Tylopoda</taxon>
        <taxon>Camelidae</taxon>
        <taxon>Camelus</taxon>
    </lineage>
</organism>
<reference evidence="5" key="1">
    <citation type="submission" date="2025-08" db="UniProtKB">
        <authorList>
            <consortium name="RefSeq"/>
        </authorList>
    </citation>
    <scope>IDENTIFICATION</scope>
    <source>
        <tissue evidence="5">Ear skin</tissue>
    </source>
</reference>
<dbReference type="Gene3D" id="1.20.5.1500">
    <property type="match status" value="1"/>
</dbReference>
<feature type="region of interest" description="Disordered" evidence="3">
    <location>
        <begin position="171"/>
        <end position="202"/>
    </location>
</feature>
<dbReference type="SUPFAM" id="SSF143113">
    <property type="entry name" value="NAP-like"/>
    <property type="match status" value="1"/>
</dbReference>
<dbReference type="InterPro" id="IPR037231">
    <property type="entry name" value="NAP-like_sf"/>
</dbReference>
<protein>
    <submittedName>
        <fullName evidence="5">Testis-specific Y-encoded protein 3</fullName>
    </submittedName>
</protein>
<evidence type="ECO:0000313" key="5">
    <source>
        <dbReference type="RefSeq" id="XP_032318222.1"/>
    </source>
</evidence>
<gene>
    <name evidence="5" type="primary">LOC102520528</name>
</gene>
<dbReference type="GO" id="GO:0006334">
    <property type="term" value="P:nucleosome assembly"/>
    <property type="evidence" value="ECO:0007669"/>
    <property type="project" value="InterPro"/>
</dbReference>
<name>A0A8B8RK62_CAMFR</name>
<dbReference type="FunFam" id="3.30.1120.90:FF:000002">
    <property type="entry name" value="Testis-specific Y-encoded-like protein 2"/>
    <property type="match status" value="1"/>
</dbReference>
<dbReference type="Pfam" id="PF00956">
    <property type="entry name" value="NAP"/>
    <property type="match status" value="1"/>
</dbReference>
<dbReference type="KEGG" id="cfr:102520528"/>
<dbReference type="InterPro" id="IPR002164">
    <property type="entry name" value="NAP_family"/>
</dbReference>
<dbReference type="AlphaFoldDB" id="A0A8B8RK62"/>
<dbReference type="Proteomes" id="UP000694856">
    <property type="component" value="Chromosome 19"/>
</dbReference>
<accession>A0A8B8RK62</accession>
<evidence type="ECO:0000256" key="1">
    <source>
        <dbReference type="ARBA" id="ARBA00009947"/>
    </source>
</evidence>
<feature type="region of interest" description="Disordered" evidence="3">
    <location>
        <begin position="32"/>
        <end position="56"/>
    </location>
</feature>
<proteinExistence type="inferred from homology"/>
<dbReference type="GO" id="GO:0005634">
    <property type="term" value="C:nucleus"/>
    <property type="evidence" value="ECO:0007669"/>
    <property type="project" value="InterPro"/>
</dbReference>
<keyword evidence="4" id="KW-1185">Reference proteome</keyword>
<dbReference type="GeneID" id="102520528"/>
<comment type="similarity">
    <text evidence="1 2">Belongs to the nucleosome assembly protein (NAP) family.</text>
</comment>
<dbReference type="PANTHER" id="PTHR11875">
    <property type="entry name" value="TESTIS-SPECIFIC Y-ENCODED PROTEIN"/>
    <property type="match status" value="1"/>
</dbReference>
<feature type="compositionally biased region" description="Acidic residues" evidence="3">
    <location>
        <begin position="171"/>
        <end position="182"/>
    </location>
</feature>
<sequence>MSPRMGNFISRKDSLTLPDWLRWGRVGVAPGSCSPNPHARVRHKPQRMRNQPPQLRRPAEEFTGSAGWLQSVGLLCGPRAALPPPAPCSFSAAPGQGHTGARALGPSGAVGVGLDTIQALAGGTAEEATIFRVESVPGSAALEEGEVAAGIGEEAALVLEDIMEVVEVVAEEEQDEQEEEVQAEERDEKLQEQVLAEPGQGRTTTRSLLEALEALQLELEPVNKQASRAYSRLKLRICQRRKPHLQHRSTIIQGILGFWVKAFMNHPQMSAMMSDQDEDMLSYMTNLKVEELRHPTDCCKIMLFFRNNPYFQNEVIVKEYLINIAGYRASHSTPIQWYQGYEREAYSRRHHNSSLNFFNWFSDHNFAGSSKIAEIICKDLWLNPLQYYLKGKKRELRGGEESPDFETNMTEHHP</sequence>